<evidence type="ECO:0000313" key="4">
    <source>
        <dbReference type="Proteomes" id="UP001063166"/>
    </source>
</evidence>
<dbReference type="AlphaFoldDB" id="A0A9P3PM80"/>
<sequence length="582" mass="65487">MVSTLAAASQVRLSRSDIPELYDPNFLDVLIPPPADRTPVSQSMVAAETPKNSMMEALTQTAHQTLTQNLAPTYNSTLSPTLDAFQCLASAQTQARFNKYLQDAWAEDADLTLRIIWNTRSIHDGKATRRFSTELSAGCTRIIRGPRSRTSAGWWSLCALPQSKQALAHGYWKDLLNIVALAAVDELSNFDRPSRFLVEREQCQYGKRNGGKAGDPAGRIAESLAKDARNKEEAKEKRALKGKERYDNLVAKLARPRFRALYIAVARLFSDRLAQDLRILDELDTLSQDADRIPYLKRISLAGKWAPTPHGAHDRHTNIASAIALLLRRAQAPSRYPSALDKPIEHVEAFVILRSFYQRWVLTRLRDALAIPEPLMSANRWREIRYNRVSSVCMKNNMEHFFAHDPAGFHKYLASVEKGKKTISGATLLPANCHELKTVKEFKQSLKNARIRVVEAQWKTLIERLRESGSIDNALAVCDVSGSMGTIHYVPRFDGSTRDVQPILPAISLSLVLAYLAKPPFNGGFITFSANPEFVKLDLAQPLYKTILEMSAKNWGNITDLNAVFLRLLLPLRSRTKFRRKR</sequence>
<dbReference type="Pfam" id="PF25043">
    <property type="entry name" value="DUF7788"/>
    <property type="match status" value="1"/>
</dbReference>
<dbReference type="Pfam" id="PF11443">
    <property type="entry name" value="DUF2828"/>
    <property type="match status" value="1"/>
</dbReference>
<dbReference type="PANTHER" id="PTHR31373">
    <property type="entry name" value="OS06G0652100 PROTEIN"/>
    <property type="match status" value="1"/>
</dbReference>
<feature type="domain" description="DUF7788" evidence="2">
    <location>
        <begin position="473"/>
        <end position="579"/>
    </location>
</feature>
<organism evidence="3 4">
    <name type="scientific">Lyophyllum shimeji</name>
    <name type="common">Hon-shimeji</name>
    <name type="synonym">Tricholoma shimeji</name>
    <dbReference type="NCBI Taxonomy" id="47721"/>
    <lineage>
        <taxon>Eukaryota</taxon>
        <taxon>Fungi</taxon>
        <taxon>Dikarya</taxon>
        <taxon>Basidiomycota</taxon>
        <taxon>Agaricomycotina</taxon>
        <taxon>Agaricomycetes</taxon>
        <taxon>Agaricomycetidae</taxon>
        <taxon>Agaricales</taxon>
        <taxon>Tricholomatineae</taxon>
        <taxon>Lyophyllaceae</taxon>
        <taxon>Lyophyllum</taxon>
    </lineage>
</organism>
<evidence type="ECO:0000259" key="2">
    <source>
        <dbReference type="Pfam" id="PF25043"/>
    </source>
</evidence>
<feature type="domain" description="DUF2828" evidence="1">
    <location>
        <begin position="67"/>
        <end position="471"/>
    </location>
</feature>
<dbReference type="PANTHER" id="PTHR31373:SF27">
    <property type="entry name" value="TROVE DOMAIN-CONTAINING PROTEIN"/>
    <property type="match status" value="1"/>
</dbReference>
<gene>
    <name evidence="3" type="ORF">LshimejAT787_0410600</name>
</gene>
<dbReference type="PIRSF" id="PIRSF015417">
    <property type="entry name" value="T31B5_30_vWA"/>
    <property type="match status" value="1"/>
</dbReference>
<reference evidence="3" key="1">
    <citation type="submission" date="2022-07" db="EMBL/GenBank/DDBJ databases">
        <title>The genome of Lyophyllum shimeji provides insight into the initial evolution of ectomycorrhizal fungal genome.</title>
        <authorList>
            <person name="Kobayashi Y."/>
            <person name="Shibata T."/>
            <person name="Hirakawa H."/>
            <person name="Shigenobu S."/>
            <person name="Nishiyama T."/>
            <person name="Yamada A."/>
            <person name="Hasebe M."/>
            <person name="Kawaguchi M."/>
        </authorList>
    </citation>
    <scope>NUCLEOTIDE SEQUENCE</scope>
    <source>
        <strain evidence="3">AT787</strain>
    </source>
</reference>
<proteinExistence type="predicted"/>
<dbReference type="InterPro" id="IPR056690">
    <property type="entry name" value="DUF7788"/>
</dbReference>
<name>A0A9P3PM80_LYOSH</name>
<dbReference type="EMBL" id="BRPK01000004">
    <property type="protein sequence ID" value="GLB38009.1"/>
    <property type="molecule type" value="Genomic_DNA"/>
</dbReference>
<dbReference type="InterPro" id="IPR011205">
    <property type="entry name" value="UCP015417_vWA"/>
</dbReference>
<accession>A0A9P3PM80</accession>
<keyword evidence="4" id="KW-1185">Reference proteome</keyword>
<dbReference type="InterPro" id="IPR058580">
    <property type="entry name" value="DUF2828"/>
</dbReference>
<evidence type="ECO:0000313" key="3">
    <source>
        <dbReference type="EMBL" id="GLB38009.1"/>
    </source>
</evidence>
<dbReference type="Proteomes" id="UP001063166">
    <property type="component" value="Unassembled WGS sequence"/>
</dbReference>
<comment type="caution">
    <text evidence="3">The sequence shown here is derived from an EMBL/GenBank/DDBJ whole genome shotgun (WGS) entry which is preliminary data.</text>
</comment>
<protein>
    <submittedName>
        <fullName evidence="3">Uncharacterized protein</fullName>
    </submittedName>
</protein>
<evidence type="ECO:0000259" key="1">
    <source>
        <dbReference type="Pfam" id="PF11443"/>
    </source>
</evidence>
<dbReference type="OrthoDB" id="1149618at2759"/>